<accession>A0AAN6DU56</accession>
<evidence type="ECO:0000256" key="5">
    <source>
        <dbReference type="ARBA" id="ARBA00023136"/>
    </source>
</evidence>
<feature type="transmembrane region" description="Helical" evidence="6">
    <location>
        <begin position="115"/>
        <end position="134"/>
    </location>
</feature>
<dbReference type="AlphaFoldDB" id="A0AAN6DU56"/>
<dbReference type="PANTHER" id="PTHR45649">
    <property type="entry name" value="AMINO-ACID PERMEASE BAT1"/>
    <property type="match status" value="1"/>
</dbReference>
<organism evidence="7 8">
    <name type="scientific">Exophiala viscosa</name>
    <dbReference type="NCBI Taxonomy" id="2486360"/>
    <lineage>
        <taxon>Eukaryota</taxon>
        <taxon>Fungi</taxon>
        <taxon>Dikarya</taxon>
        <taxon>Ascomycota</taxon>
        <taxon>Pezizomycotina</taxon>
        <taxon>Eurotiomycetes</taxon>
        <taxon>Chaetothyriomycetidae</taxon>
        <taxon>Chaetothyriales</taxon>
        <taxon>Herpotrichiellaceae</taxon>
        <taxon>Exophiala</taxon>
    </lineage>
</organism>
<protein>
    <submittedName>
        <fullName evidence="7">Amino acid/polyamine transporter I</fullName>
    </submittedName>
</protein>
<evidence type="ECO:0000313" key="8">
    <source>
        <dbReference type="Proteomes" id="UP001203852"/>
    </source>
</evidence>
<reference evidence="7" key="1">
    <citation type="journal article" date="2022" name="bioRxiv">
        <title>Deciphering the potential niche of two novel black yeast fungi from a biological soil crust based on their genomes, phenotypes, and melanin regulation.</title>
        <authorList>
            <consortium name="DOE Joint Genome Institute"/>
            <person name="Carr E.C."/>
            <person name="Barton Q."/>
            <person name="Grambo S."/>
            <person name="Sullivan M."/>
            <person name="Renfro C.M."/>
            <person name="Kuo A."/>
            <person name="Pangilinan J."/>
            <person name="Lipzen A."/>
            <person name="Keymanesh K."/>
            <person name="Savage E."/>
            <person name="Barry K."/>
            <person name="Grigoriev I.V."/>
            <person name="Riekhof W.R."/>
            <person name="Harris S.S."/>
        </authorList>
    </citation>
    <scope>NUCLEOTIDE SEQUENCE</scope>
    <source>
        <strain evidence="7">JF 03-4F</strain>
    </source>
</reference>
<dbReference type="PIRSF" id="PIRSF006060">
    <property type="entry name" value="AA_transporter"/>
    <property type="match status" value="1"/>
</dbReference>
<feature type="transmembrane region" description="Helical" evidence="6">
    <location>
        <begin position="395"/>
        <end position="416"/>
    </location>
</feature>
<dbReference type="Proteomes" id="UP001203852">
    <property type="component" value="Unassembled WGS sequence"/>
</dbReference>
<feature type="transmembrane region" description="Helical" evidence="6">
    <location>
        <begin position="33"/>
        <end position="58"/>
    </location>
</feature>
<proteinExistence type="predicted"/>
<keyword evidence="2" id="KW-0813">Transport</keyword>
<feature type="transmembrane region" description="Helical" evidence="6">
    <location>
        <begin position="228"/>
        <end position="247"/>
    </location>
</feature>
<feature type="transmembrane region" description="Helical" evidence="6">
    <location>
        <begin position="370"/>
        <end position="389"/>
    </location>
</feature>
<comment type="caution">
    <text evidence="7">The sequence shown here is derived from an EMBL/GenBank/DDBJ whole genome shotgun (WGS) entry which is preliminary data.</text>
</comment>
<keyword evidence="5 6" id="KW-0472">Membrane</keyword>
<feature type="transmembrane region" description="Helical" evidence="6">
    <location>
        <begin position="437"/>
        <end position="454"/>
    </location>
</feature>
<feature type="transmembrane region" description="Helical" evidence="6">
    <location>
        <begin position="190"/>
        <end position="208"/>
    </location>
</feature>
<feature type="transmembrane region" description="Helical" evidence="6">
    <location>
        <begin position="70"/>
        <end position="94"/>
    </location>
</feature>
<dbReference type="Pfam" id="PF13520">
    <property type="entry name" value="AA_permease_2"/>
    <property type="match status" value="1"/>
</dbReference>
<gene>
    <name evidence="7" type="ORF">EDD36DRAFT_452840</name>
</gene>
<dbReference type="PANTHER" id="PTHR45649:SF9">
    <property type="entry name" value="AMINO-ACID PERMEASE 2"/>
    <property type="match status" value="1"/>
</dbReference>
<evidence type="ECO:0000256" key="6">
    <source>
        <dbReference type="SAM" id="Phobius"/>
    </source>
</evidence>
<keyword evidence="4 6" id="KW-1133">Transmembrane helix</keyword>
<feature type="transmembrane region" description="Helical" evidence="6">
    <location>
        <begin position="268"/>
        <end position="290"/>
    </location>
</feature>
<evidence type="ECO:0000256" key="2">
    <source>
        <dbReference type="ARBA" id="ARBA00022448"/>
    </source>
</evidence>
<feature type="transmembrane region" description="Helical" evidence="6">
    <location>
        <begin position="466"/>
        <end position="486"/>
    </location>
</feature>
<feature type="transmembrane region" description="Helical" evidence="6">
    <location>
        <begin position="322"/>
        <end position="349"/>
    </location>
</feature>
<evidence type="ECO:0000256" key="4">
    <source>
        <dbReference type="ARBA" id="ARBA00022989"/>
    </source>
</evidence>
<name>A0AAN6DU56_9EURO</name>
<comment type="subcellular location">
    <subcellularLocation>
        <location evidence="1">Membrane</location>
        <topology evidence="1">Multi-pass membrane protein</topology>
    </subcellularLocation>
</comment>
<sequence>MKARIALVEGHELSEADRKLAQMGYQQVYKREFSWMSCISFALSVGGLYASVATTYIYPLVGGGAASAVWSWLISGAGCMCITLSVSEIVSAYPTSGGMYFTCKYLAPEAWVPEISWLCGWLTVIGQIAGLASTEYGTAQLILAAVSMNMDFSYIPTTNQTVGVMAGMLLFHGTLNSLSTGWLEKMTRTYVVFHVAVLVSCCIALLAVDKNKHSSSYVWTNVTPESGWTPAGFSFLFGFLSVSWTMTDYDATAHIAEEIKNPEIKAPWAITIALGFTYVAGWLFTIVLTYCSGDIAQLLDSPIEQPVAQIFYNVLGRRAGCFFTVCAAIILNFTGMTGLQGAARAFWAVARDEMVPFSRFWTKINRTTGTPINSVWLITISCIVINLIALGSYTAIAAIFSITAIAYDWSYCIPIICKLRYGKFEPGPFHLGRYSKWINLWAVIWTAFASIIFVFPEYRPVTAVNMNYACLLLGATFIFAVCYWYAWGRRVYVGPRVNVELLQGNEPDISEEAELPSTKATGGKTEL</sequence>
<dbReference type="Gene3D" id="1.20.1740.10">
    <property type="entry name" value="Amino acid/polyamine transporter I"/>
    <property type="match status" value="1"/>
</dbReference>
<evidence type="ECO:0000256" key="1">
    <source>
        <dbReference type="ARBA" id="ARBA00004141"/>
    </source>
</evidence>
<dbReference type="EMBL" id="MU404356">
    <property type="protein sequence ID" value="KAI1611237.1"/>
    <property type="molecule type" value="Genomic_DNA"/>
</dbReference>
<keyword evidence="8" id="KW-1185">Reference proteome</keyword>
<dbReference type="GO" id="GO:0016020">
    <property type="term" value="C:membrane"/>
    <property type="evidence" value="ECO:0007669"/>
    <property type="project" value="UniProtKB-SubCell"/>
</dbReference>
<feature type="transmembrane region" description="Helical" evidence="6">
    <location>
        <begin position="154"/>
        <end position="178"/>
    </location>
</feature>
<dbReference type="InterPro" id="IPR002293">
    <property type="entry name" value="AA/rel_permease1"/>
</dbReference>
<dbReference type="GO" id="GO:0022857">
    <property type="term" value="F:transmembrane transporter activity"/>
    <property type="evidence" value="ECO:0007669"/>
    <property type="project" value="InterPro"/>
</dbReference>
<keyword evidence="3 6" id="KW-0812">Transmembrane</keyword>
<evidence type="ECO:0000313" key="7">
    <source>
        <dbReference type="EMBL" id="KAI1611237.1"/>
    </source>
</evidence>
<evidence type="ECO:0000256" key="3">
    <source>
        <dbReference type="ARBA" id="ARBA00022692"/>
    </source>
</evidence>